<evidence type="ECO:0000256" key="7">
    <source>
        <dbReference type="ARBA" id="ARBA00022777"/>
    </source>
</evidence>
<dbReference type="InterPro" id="IPR000121">
    <property type="entry name" value="PEP_util_C"/>
</dbReference>
<organism evidence="13 14">
    <name type="scientific">Tritrichomonas musculus</name>
    <dbReference type="NCBI Taxonomy" id="1915356"/>
    <lineage>
        <taxon>Eukaryota</taxon>
        <taxon>Metamonada</taxon>
        <taxon>Parabasalia</taxon>
        <taxon>Tritrichomonadida</taxon>
        <taxon>Tritrichomonadidae</taxon>
        <taxon>Tritrichomonas</taxon>
    </lineage>
</organism>
<dbReference type="EC" id="2.7.9.1" evidence="3"/>
<feature type="domain" description="Pyruvate phosphate dikinase AMP/ATP-binding" evidence="11">
    <location>
        <begin position="65"/>
        <end position="277"/>
    </location>
</feature>
<evidence type="ECO:0000259" key="12">
    <source>
        <dbReference type="Pfam" id="PF02896"/>
    </source>
</evidence>
<evidence type="ECO:0000313" key="14">
    <source>
        <dbReference type="Proteomes" id="UP001470230"/>
    </source>
</evidence>
<gene>
    <name evidence="13" type="ORF">M9Y10_023504</name>
</gene>
<keyword evidence="8" id="KW-0067">ATP-binding</keyword>
<dbReference type="Pfam" id="PF01326">
    <property type="entry name" value="PPDK_N"/>
    <property type="match status" value="1"/>
</dbReference>
<dbReference type="InterPro" id="IPR040442">
    <property type="entry name" value="Pyrv_kinase-like_dom_sf"/>
</dbReference>
<keyword evidence="7" id="KW-0418">Kinase</keyword>
<evidence type="ECO:0000259" key="10">
    <source>
        <dbReference type="Pfam" id="PF00391"/>
    </source>
</evidence>
<dbReference type="InterPro" id="IPR015813">
    <property type="entry name" value="Pyrv/PenolPyrv_kinase-like_dom"/>
</dbReference>
<proteinExistence type="inferred from homology"/>
<dbReference type="EMBL" id="JAPFFF010000003">
    <property type="protein sequence ID" value="KAK8895062.1"/>
    <property type="molecule type" value="Genomic_DNA"/>
</dbReference>
<feature type="non-terminal residue" evidence="13">
    <location>
        <position position="882"/>
    </location>
</feature>
<evidence type="ECO:0000259" key="11">
    <source>
        <dbReference type="Pfam" id="PF01326"/>
    </source>
</evidence>
<comment type="similarity">
    <text evidence="2">Belongs to the PEP-utilizing enzyme family.</text>
</comment>
<evidence type="ECO:0000256" key="1">
    <source>
        <dbReference type="ARBA" id="ARBA00001946"/>
    </source>
</evidence>
<evidence type="ECO:0000256" key="3">
    <source>
        <dbReference type="ARBA" id="ARBA00011994"/>
    </source>
</evidence>
<dbReference type="Gene3D" id="3.30.470.20">
    <property type="entry name" value="ATP-grasp fold, B domain"/>
    <property type="match status" value="1"/>
</dbReference>
<evidence type="ECO:0000256" key="9">
    <source>
        <dbReference type="ARBA" id="ARBA00022842"/>
    </source>
</evidence>
<evidence type="ECO:0000256" key="6">
    <source>
        <dbReference type="ARBA" id="ARBA00022741"/>
    </source>
</evidence>
<dbReference type="Proteomes" id="UP001470230">
    <property type="component" value="Unassembled WGS sequence"/>
</dbReference>
<dbReference type="Gene3D" id="3.20.20.60">
    <property type="entry name" value="Phosphoenolpyruvate-binding domains"/>
    <property type="match status" value="1"/>
</dbReference>
<evidence type="ECO:0000256" key="5">
    <source>
        <dbReference type="ARBA" id="ARBA00022723"/>
    </source>
</evidence>
<dbReference type="Gene3D" id="3.30.1490.20">
    <property type="entry name" value="ATP-grasp fold, A domain"/>
    <property type="match status" value="1"/>
</dbReference>
<protein>
    <recommendedName>
        <fullName evidence="3">pyruvate, phosphate dikinase</fullName>
        <ecNumber evidence="3">2.7.9.1</ecNumber>
    </recommendedName>
</protein>
<dbReference type="PANTHER" id="PTHR22931:SF9">
    <property type="entry name" value="PYRUVATE, PHOSPHATE DIKINASE 1, CHLOROPLASTIC"/>
    <property type="match status" value="1"/>
</dbReference>
<evidence type="ECO:0000256" key="4">
    <source>
        <dbReference type="ARBA" id="ARBA00022679"/>
    </source>
</evidence>
<evidence type="ECO:0000256" key="2">
    <source>
        <dbReference type="ARBA" id="ARBA00007837"/>
    </source>
</evidence>
<keyword evidence="6" id="KW-0547">Nucleotide-binding</keyword>
<feature type="domain" description="PEP-utilising enzyme C-terminal" evidence="12">
    <location>
        <begin position="538"/>
        <end position="880"/>
    </location>
</feature>
<dbReference type="SUPFAM" id="SSF52009">
    <property type="entry name" value="Phosphohistidine domain"/>
    <property type="match status" value="1"/>
</dbReference>
<dbReference type="InterPro" id="IPR010121">
    <property type="entry name" value="Pyruvate_phosphate_dikinase"/>
</dbReference>
<dbReference type="Pfam" id="PF02896">
    <property type="entry name" value="PEP-utilizers_C"/>
    <property type="match status" value="1"/>
</dbReference>
<keyword evidence="4" id="KW-0808">Transferase</keyword>
<dbReference type="SUPFAM" id="SSF56059">
    <property type="entry name" value="Glutathione synthetase ATP-binding domain-like"/>
    <property type="match status" value="1"/>
</dbReference>
<keyword evidence="5" id="KW-0479">Metal-binding</keyword>
<comment type="cofactor">
    <cofactor evidence="1">
        <name>Mg(2+)</name>
        <dbReference type="ChEBI" id="CHEBI:18420"/>
    </cofactor>
</comment>
<dbReference type="Pfam" id="PF00391">
    <property type="entry name" value="PEP-utilizers"/>
    <property type="match status" value="1"/>
</dbReference>
<dbReference type="InterPro" id="IPR002192">
    <property type="entry name" value="PPDK_AMP/ATP-bd"/>
</dbReference>
<evidence type="ECO:0000313" key="13">
    <source>
        <dbReference type="EMBL" id="KAK8895062.1"/>
    </source>
</evidence>
<dbReference type="Gene3D" id="3.50.30.10">
    <property type="entry name" value="Phosphohistidine domain"/>
    <property type="match status" value="1"/>
</dbReference>
<comment type="caution">
    <text evidence="13">The sequence shown here is derived from an EMBL/GenBank/DDBJ whole genome shotgun (WGS) entry which is preliminary data.</text>
</comment>
<accession>A0ABR2KVW9</accession>
<dbReference type="InterPro" id="IPR036637">
    <property type="entry name" value="Phosphohistidine_dom_sf"/>
</dbReference>
<evidence type="ECO:0000256" key="8">
    <source>
        <dbReference type="ARBA" id="ARBA00022840"/>
    </source>
</evidence>
<dbReference type="PIRSF" id="PIRSF000853">
    <property type="entry name" value="PPDK"/>
    <property type="match status" value="1"/>
</dbReference>
<dbReference type="SUPFAM" id="SSF51621">
    <property type="entry name" value="Phosphoenolpyruvate/pyruvate domain"/>
    <property type="match status" value="1"/>
</dbReference>
<dbReference type="PANTHER" id="PTHR22931">
    <property type="entry name" value="PHOSPHOENOLPYRUVATE DIKINASE-RELATED"/>
    <property type="match status" value="1"/>
</dbReference>
<keyword evidence="14" id="KW-1185">Reference proteome</keyword>
<dbReference type="Gene3D" id="1.20.80.30">
    <property type="match status" value="1"/>
</dbReference>
<dbReference type="InterPro" id="IPR013815">
    <property type="entry name" value="ATP_grasp_subdomain_1"/>
</dbReference>
<name>A0ABR2KVW9_9EUKA</name>
<dbReference type="InterPro" id="IPR008279">
    <property type="entry name" value="PEP-util_enz_mobile_dom"/>
</dbReference>
<keyword evidence="9" id="KW-0460">Magnesium</keyword>
<dbReference type="Gene3D" id="1.10.189.10">
    <property type="entry name" value="Pyruvate Phosphate Dikinase, domain 2"/>
    <property type="match status" value="1"/>
</dbReference>
<sequence>MMTNIYSFVDYNHLIEELGSPDEVQKILGEKATRLSELNSIGIEIPNGFIISTSVYSKFIENDANQFPEDIWKEIKLNINEIEKKSGLKFGDAHNPLFLSCRCDAPLAMPGMLDCVLNIGLTDLTCRAIEKMTNNRGFAFDSYRRLIQGYGTVVLKIPIECFEDLLENFTLSRRYKSTADFNDVDWIEVTKLYKSVIMKKTGNPFPQSPEEQLKRILTSTYASFNSERAKLYRDFIRMPDNLCPSLIVSQMVFGNNGPKSAAVVMYTRNPINGNSEIYGEYATNALIDDVSRGFVPFKEFENLQTDLSNVEYNSIKEITANIEKRFGEPQMIDFIVDNGKVVVLQTRQLAFQSTARFSAIKDMAESGLITKNDALSIIRPDDLKQLMLPQLQAENPPEPFCTGLSAGNGSVLGRVCLSSEAVFKAKNHPVLFCKELLPKDFKTYLHCDAVITCKGSNSSHAALIARQLMRTAVINCQDLVIDKQKKIVKCNDVVLKEKDIITVTGDGKVIKGKQSIGIPLGFNNPAAESILQWADEARKGKIDIYSIVHTAKEAGATTALGADGVGIFPIESLFTGKGGTLIRALSDKRRAQALTKIEPIITKAIGETFSVSNGIPVTFRLFKPTISSFAQDLFALVEEVAKLKAKKEATDEEEFNEDKDLNKKSELLESIKASKEANPLFGLKGIRLNIVQQDFLKVQLRAVLNGIKTANDGGAQTNARILLPMVTASGEVDFFRKMYDQLSTEIGASASIGVEIENPRACATAASISKNADFFLIQSTELTEATFSCSQSYSEKTFLKGYIQKKFLTHNPFETLDVDSVGELMKLAASEAKKEKNDISVGVAGALCGDPKSIAYFYSIGANNITCASTIVPIARLCSAQA</sequence>
<reference evidence="13 14" key="1">
    <citation type="submission" date="2024-04" db="EMBL/GenBank/DDBJ databases">
        <title>Tritrichomonas musculus Genome.</title>
        <authorList>
            <person name="Alves-Ferreira E."/>
            <person name="Grigg M."/>
            <person name="Lorenzi H."/>
            <person name="Galac M."/>
        </authorList>
    </citation>
    <scope>NUCLEOTIDE SEQUENCE [LARGE SCALE GENOMIC DNA]</scope>
    <source>
        <strain evidence="13 14">EAF2021</strain>
    </source>
</reference>
<feature type="domain" description="PEP-utilising enzyme mobile" evidence="10">
    <location>
        <begin position="429"/>
        <end position="506"/>
    </location>
</feature>